<keyword evidence="4" id="KW-1185">Reference proteome</keyword>
<comment type="caution">
    <text evidence="3">The sequence shown here is derived from an EMBL/GenBank/DDBJ whole genome shotgun (WGS) entry which is preliminary data.</text>
</comment>
<dbReference type="GO" id="GO:0004341">
    <property type="term" value="F:gluconolactonase activity"/>
    <property type="evidence" value="ECO:0007669"/>
    <property type="project" value="TreeGrafter"/>
</dbReference>
<dbReference type="GO" id="GO:0005509">
    <property type="term" value="F:calcium ion binding"/>
    <property type="evidence" value="ECO:0007669"/>
    <property type="project" value="TreeGrafter"/>
</dbReference>
<evidence type="ECO:0000313" key="4">
    <source>
        <dbReference type="Proteomes" id="UP000225740"/>
    </source>
</evidence>
<organism evidence="3 4">
    <name type="scientific">Rhodopirellula bahusiensis</name>
    <dbReference type="NCBI Taxonomy" id="2014065"/>
    <lineage>
        <taxon>Bacteria</taxon>
        <taxon>Pseudomonadati</taxon>
        <taxon>Planctomycetota</taxon>
        <taxon>Planctomycetia</taxon>
        <taxon>Pirellulales</taxon>
        <taxon>Pirellulaceae</taxon>
        <taxon>Rhodopirellula</taxon>
    </lineage>
</organism>
<evidence type="ECO:0000259" key="2">
    <source>
        <dbReference type="Pfam" id="PF08450"/>
    </source>
</evidence>
<dbReference type="GO" id="GO:0019853">
    <property type="term" value="P:L-ascorbic acid biosynthetic process"/>
    <property type="evidence" value="ECO:0007669"/>
    <property type="project" value="TreeGrafter"/>
</dbReference>
<dbReference type="EMBL" id="NIZW01000011">
    <property type="protein sequence ID" value="PHQ34468.1"/>
    <property type="molecule type" value="Genomic_DNA"/>
</dbReference>
<sequence>MSPAPEIRVASPLSVPDSDALRFLPEGPMAMVADGKLSWVGIQHGADVLRGSINVLDLATQSNQSFDLPGRPGFAFQCQTPGKFVAGVERSLGIFDSNSGEWMPFCDGIDSDVTNTIINDGLAIDDNLIFGTKDLAFDEKKAGLYLYRGSDQKLIRLRDDQICSNGKMIRKDESGKLFLIDIDSPTRTIVEYPLDIAAGTIGEARVVLDLTNDPGVPDGAILTPDGSGIIVAIFHPGVAEHGETRLYDLASGELRVVWQTPGSPQNTCPALVPHEGKLKLIITTAVENFSAEDQAQCPNAGQLFLGETDFVADDSFELTVWPV</sequence>
<dbReference type="GeneID" id="90609537"/>
<dbReference type="InterPro" id="IPR011042">
    <property type="entry name" value="6-blade_b-propeller_TolB-like"/>
</dbReference>
<evidence type="ECO:0000313" key="3">
    <source>
        <dbReference type="EMBL" id="PHQ34468.1"/>
    </source>
</evidence>
<dbReference type="AlphaFoldDB" id="A0A2G1W616"/>
<feature type="domain" description="SMP-30/Gluconolactonase/LRE-like region" evidence="2">
    <location>
        <begin position="24"/>
        <end position="285"/>
    </location>
</feature>
<accession>A0A2G1W616</accession>
<dbReference type="Proteomes" id="UP000225740">
    <property type="component" value="Unassembled WGS sequence"/>
</dbReference>
<dbReference type="SUPFAM" id="SSF63829">
    <property type="entry name" value="Calcium-dependent phosphotriesterase"/>
    <property type="match status" value="1"/>
</dbReference>
<evidence type="ECO:0000256" key="1">
    <source>
        <dbReference type="ARBA" id="ARBA00008853"/>
    </source>
</evidence>
<dbReference type="Pfam" id="PF08450">
    <property type="entry name" value="SGL"/>
    <property type="match status" value="1"/>
</dbReference>
<protein>
    <submittedName>
        <fullName evidence="3">Gluconolactonase</fullName>
    </submittedName>
</protein>
<dbReference type="RefSeq" id="WP_099261610.1">
    <property type="nucleotide sequence ID" value="NZ_NIZW01000011.1"/>
</dbReference>
<name>A0A2G1W616_9BACT</name>
<dbReference type="OrthoDB" id="261885at2"/>
<dbReference type="Gene3D" id="2.120.10.30">
    <property type="entry name" value="TolB, C-terminal domain"/>
    <property type="match status" value="1"/>
</dbReference>
<comment type="similarity">
    <text evidence="1">Belongs to the SMP-30/CGR1 family.</text>
</comment>
<gene>
    <name evidence="3" type="ORF">CEE69_15835</name>
</gene>
<reference evidence="3 4" key="1">
    <citation type="submission" date="2017-06" db="EMBL/GenBank/DDBJ databases">
        <title>Description of Rhodopirellula bahusiensis sp. nov.</title>
        <authorList>
            <person name="Kizina J."/>
            <person name="Harder J."/>
        </authorList>
    </citation>
    <scope>NUCLEOTIDE SEQUENCE [LARGE SCALE GENOMIC DNA]</scope>
    <source>
        <strain evidence="3 4">SWK21</strain>
    </source>
</reference>
<dbReference type="PANTHER" id="PTHR10907:SF47">
    <property type="entry name" value="REGUCALCIN"/>
    <property type="match status" value="1"/>
</dbReference>
<proteinExistence type="inferred from homology"/>
<dbReference type="InterPro" id="IPR013658">
    <property type="entry name" value="SGL"/>
</dbReference>
<dbReference type="PANTHER" id="PTHR10907">
    <property type="entry name" value="REGUCALCIN"/>
    <property type="match status" value="1"/>
</dbReference>